<dbReference type="PANTHER" id="PTHR10258:SF3">
    <property type="entry name" value="CALCIUM-ACTIVATED POTASSIUM CHANNEL SUBUNIT BETA-4"/>
    <property type="match status" value="1"/>
</dbReference>
<reference evidence="11" key="1">
    <citation type="submission" date="2023-04" db="EMBL/GenBank/DDBJ databases">
        <title>Chromosome-level genome of Chaenocephalus aceratus.</title>
        <authorList>
            <person name="Park H."/>
        </authorList>
    </citation>
    <scope>NUCLEOTIDE SEQUENCE</scope>
    <source>
        <strain evidence="11">DE</strain>
        <tissue evidence="11">Muscle</tissue>
    </source>
</reference>
<evidence type="ECO:0000256" key="7">
    <source>
        <dbReference type="ARBA" id="ARBA00023180"/>
    </source>
</evidence>
<proteinExistence type="predicted"/>
<keyword evidence="5" id="KW-0406">Ion transport</keyword>
<evidence type="ECO:0000256" key="6">
    <source>
        <dbReference type="ARBA" id="ARBA00023136"/>
    </source>
</evidence>
<dbReference type="Pfam" id="PF03185">
    <property type="entry name" value="CaKB"/>
    <property type="match status" value="2"/>
</dbReference>
<dbReference type="Proteomes" id="UP001228049">
    <property type="component" value="Unassembled WGS sequence"/>
</dbReference>
<keyword evidence="8 11" id="KW-0407">Ion channel</keyword>
<evidence type="ECO:0000256" key="1">
    <source>
        <dbReference type="ARBA" id="ARBA00004141"/>
    </source>
</evidence>
<dbReference type="GO" id="GO:0015459">
    <property type="term" value="F:potassium channel regulator activity"/>
    <property type="evidence" value="ECO:0007669"/>
    <property type="project" value="TreeGrafter"/>
</dbReference>
<evidence type="ECO:0000256" key="5">
    <source>
        <dbReference type="ARBA" id="ARBA00023065"/>
    </source>
</evidence>
<dbReference type="InterPro" id="IPR003930">
    <property type="entry name" value="K_chnl_Ca-activ_BK_bsu"/>
</dbReference>
<keyword evidence="12" id="KW-1185">Reference proteome</keyword>
<keyword evidence="6 10" id="KW-0472">Membrane</keyword>
<gene>
    <name evidence="11" type="ORF">KUDE01_015774</name>
</gene>
<evidence type="ECO:0000256" key="3">
    <source>
        <dbReference type="ARBA" id="ARBA00022692"/>
    </source>
</evidence>
<dbReference type="GO" id="GO:0008076">
    <property type="term" value="C:voltage-gated potassium channel complex"/>
    <property type="evidence" value="ECO:0007669"/>
    <property type="project" value="TreeGrafter"/>
</dbReference>
<comment type="caution">
    <text evidence="11">The sequence shown here is derived from an EMBL/GenBank/DDBJ whole genome shotgun (WGS) entry which is preliminary data.</text>
</comment>
<dbReference type="GO" id="GO:0015269">
    <property type="term" value="F:calcium-activated potassium channel activity"/>
    <property type="evidence" value="ECO:0007669"/>
    <property type="project" value="InterPro"/>
</dbReference>
<feature type="transmembrane region" description="Helical" evidence="10">
    <location>
        <begin position="20"/>
        <end position="42"/>
    </location>
</feature>
<accession>A0AAD9B3H1</accession>
<evidence type="ECO:0000256" key="2">
    <source>
        <dbReference type="ARBA" id="ARBA00022448"/>
    </source>
</evidence>
<dbReference type="PANTHER" id="PTHR10258">
    <property type="entry name" value="CALCIUM-ACTIVATED POTASSIUM CHANNEL SUBUNIT BETA"/>
    <property type="match status" value="1"/>
</dbReference>
<dbReference type="EMBL" id="JASDAP010000144">
    <property type="protein sequence ID" value="KAK1875338.1"/>
    <property type="molecule type" value="Genomic_DNA"/>
</dbReference>
<keyword evidence="2" id="KW-0813">Transport</keyword>
<sequence>MAKIRVSYEYSEAEDKSIRLGLFLIACGILSLFILGFCWLSPTLQSLQSKPANCTVVSVLRPEEMFECIFTCGADCKGTSLYPCLQIFVNNSESNSVALLHFDEQQLVLNPKCLSPTSVLVWVVATATGVVARHRRCRSVSMATARLRDRQVDDNQFNCVQQLTPADKEINGSSLKHYSVPALNINNTPTAIIRLQRHPAKRSDWSTGINDDYLKNRDETKCSYVPPCERDNQKNRDSVLWWEEYFTREVSSQVFTCFFNQQRRPDDVLWRRSHDTSVLLHCVLWPMVSLLLGTLIVLLTVCARSLAVRAEALQKRKFSYEVCQDLSASGSSERRGHIAEDPLTNSDPETSSSPTRTLPLFAVPVRRRDREH</sequence>
<evidence type="ECO:0000256" key="4">
    <source>
        <dbReference type="ARBA" id="ARBA00022989"/>
    </source>
</evidence>
<feature type="region of interest" description="Disordered" evidence="9">
    <location>
        <begin position="333"/>
        <end position="372"/>
    </location>
</feature>
<protein>
    <submittedName>
        <fullName evidence="11">Calcium-activated potassium channel subunit beta-4</fullName>
    </submittedName>
</protein>
<dbReference type="GO" id="GO:0005513">
    <property type="term" value="P:detection of calcium ion"/>
    <property type="evidence" value="ECO:0007669"/>
    <property type="project" value="TreeGrafter"/>
</dbReference>
<organism evidence="11 12">
    <name type="scientific">Dissostichus eleginoides</name>
    <name type="common">Patagonian toothfish</name>
    <name type="synonym">Dissostichus amissus</name>
    <dbReference type="NCBI Taxonomy" id="100907"/>
    <lineage>
        <taxon>Eukaryota</taxon>
        <taxon>Metazoa</taxon>
        <taxon>Chordata</taxon>
        <taxon>Craniata</taxon>
        <taxon>Vertebrata</taxon>
        <taxon>Euteleostomi</taxon>
        <taxon>Actinopterygii</taxon>
        <taxon>Neopterygii</taxon>
        <taxon>Teleostei</taxon>
        <taxon>Neoteleostei</taxon>
        <taxon>Acanthomorphata</taxon>
        <taxon>Eupercaria</taxon>
        <taxon>Perciformes</taxon>
        <taxon>Notothenioidei</taxon>
        <taxon>Nototheniidae</taxon>
        <taxon>Dissostichus</taxon>
    </lineage>
</organism>
<evidence type="ECO:0000256" key="10">
    <source>
        <dbReference type="SAM" id="Phobius"/>
    </source>
</evidence>
<feature type="transmembrane region" description="Helical" evidence="10">
    <location>
        <begin position="283"/>
        <end position="307"/>
    </location>
</feature>
<keyword evidence="3 10" id="KW-0812">Transmembrane</keyword>
<name>A0AAD9B3H1_DISEL</name>
<evidence type="ECO:0000313" key="12">
    <source>
        <dbReference type="Proteomes" id="UP001228049"/>
    </source>
</evidence>
<evidence type="ECO:0000256" key="8">
    <source>
        <dbReference type="ARBA" id="ARBA00023303"/>
    </source>
</evidence>
<evidence type="ECO:0000256" key="9">
    <source>
        <dbReference type="SAM" id="MobiDB-lite"/>
    </source>
</evidence>
<comment type="subcellular location">
    <subcellularLocation>
        <location evidence="1">Membrane</location>
        <topology evidence="1">Multi-pass membrane protein</topology>
    </subcellularLocation>
</comment>
<keyword evidence="7" id="KW-0325">Glycoprotein</keyword>
<dbReference type="AlphaFoldDB" id="A0AAD9B3H1"/>
<keyword evidence="4 10" id="KW-1133">Transmembrane helix</keyword>
<feature type="compositionally biased region" description="Polar residues" evidence="9">
    <location>
        <begin position="343"/>
        <end position="356"/>
    </location>
</feature>
<evidence type="ECO:0000313" key="11">
    <source>
        <dbReference type="EMBL" id="KAK1875338.1"/>
    </source>
</evidence>